<gene>
    <name evidence="1" type="ordered locus">Sfum_0941</name>
</gene>
<dbReference type="KEGG" id="sfu:Sfum_0941"/>
<keyword evidence="2" id="KW-1185">Reference proteome</keyword>
<evidence type="ECO:0008006" key="3">
    <source>
        <dbReference type="Google" id="ProtNLM"/>
    </source>
</evidence>
<dbReference type="HOGENOM" id="CLU_1634546_0_0_7"/>
<reference evidence="1 2" key="1">
    <citation type="submission" date="2006-10" db="EMBL/GenBank/DDBJ databases">
        <title>Complete sequence of Syntrophobacter fumaroxidans MPOB.</title>
        <authorList>
            <consortium name="US DOE Joint Genome Institute"/>
            <person name="Copeland A."/>
            <person name="Lucas S."/>
            <person name="Lapidus A."/>
            <person name="Barry K."/>
            <person name="Detter J.C."/>
            <person name="Glavina del Rio T."/>
            <person name="Hammon N."/>
            <person name="Israni S."/>
            <person name="Pitluck S."/>
            <person name="Goltsman E.G."/>
            <person name="Martinez M."/>
            <person name="Schmutz J."/>
            <person name="Larimer F."/>
            <person name="Land M."/>
            <person name="Hauser L."/>
            <person name="Kyrpides N."/>
            <person name="Kim E."/>
            <person name="Boone D.R."/>
            <person name="Brockman F."/>
            <person name="Culley D."/>
            <person name="Ferry J."/>
            <person name="Gunsalus R."/>
            <person name="McInerney M.J."/>
            <person name="Morrison M."/>
            <person name="Plugge C."/>
            <person name="Rohlin L."/>
            <person name="Scholten J."/>
            <person name="Sieber J."/>
            <person name="Stams A.J.M."/>
            <person name="Worm P."/>
            <person name="Henstra A.M."/>
            <person name="Richardson P."/>
        </authorList>
    </citation>
    <scope>NUCLEOTIDE SEQUENCE [LARGE SCALE GENOMIC DNA]</scope>
    <source>
        <strain evidence="2">DSM 10017 / MPOB</strain>
    </source>
</reference>
<evidence type="ECO:0000313" key="1">
    <source>
        <dbReference type="EMBL" id="ABK16637.1"/>
    </source>
</evidence>
<dbReference type="Proteomes" id="UP000001784">
    <property type="component" value="Chromosome"/>
</dbReference>
<organism evidence="1 2">
    <name type="scientific">Syntrophobacter fumaroxidans (strain DSM 10017 / MPOB)</name>
    <dbReference type="NCBI Taxonomy" id="335543"/>
    <lineage>
        <taxon>Bacteria</taxon>
        <taxon>Pseudomonadati</taxon>
        <taxon>Thermodesulfobacteriota</taxon>
        <taxon>Syntrophobacteria</taxon>
        <taxon>Syntrophobacterales</taxon>
        <taxon>Syntrophobacteraceae</taxon>
        <taxon>Syntrophobacter</taxon>
    </lineage>
</organism>
<dbReference type="AlphaFoldDB" id="A0LGT5"/>
<proteinExistence type="predicted"/>
<name>A0LGT5_SYNFM</name>
<dbReference type="InParanoid" id="A0LGT5"/>
<protein>
    <recommendedName>
        <fullName evidence="3">Lipocalin-like domain-containing protein</fullName>
    </recommendedName>
</protein>
<dbReference type="EMBL" id="CP000478">
    <property type="protein sequence ID" value="ABK16637.1"/>
    <property type="molecule type" value="Genomic_DNA"/>
</dbReference>
<sequence>MPPRLESILESTKEQEMRARTAWFLMAAVLLIPCICQAQMQSGAVTQGDIAPFLGQWTGQHDECRSAANCESRSVHMTITEDTVTYTLSAADGGFARHTKSTSGPSAKSYPAKFEKADGVTTMSFTTQSGNKIKFSLSGGRLTGKGTGGRFIVKYNLTKAGR</sequence>
<evidence type="ECO:0000313" key="2">
    <source>
        <dbReference type="Proteomes" id="UP000001784"/>
    </source>
</evidence>
<accession>A0LGT5</accession>